<evidence type="ECO:0000256" key="5">
    <source>
        <dbReference type="ARBA" id="ARBA00022679"/>
    </source>
</evidence>
<dbReference type="SUPFAM" id="SSF55315">
    <property type="entry name" value="L30e-like"/>
    <property type="match status" value="1"/>
</dbReference>
<dbReference type="InterPro" id="IPR029064">
    <property type="entry name" value="Ribosomal_eL30-like_sf"/>
</dbReference>
<dbReference type="STRING" id="2903.R1E1N1"/>
<keyword evidence="4" id="KW-0489">Methyltransferase</keyword>
<evidence type="ECO:0000313" key="12">
    <source>
        <dbReference type="EnsemblProtists" id="EOD20750"/>
    </source>
</evidence>
<evidence type="ECO:0000256" key="1">
    <source>
        <dbReference type="ARBA" id="ARBA00004173"/>
    </source>
</evidence>
<dbReference type="InterPro" id="IPR004441">
    <property type="entry name" value="rRNA_MeTrfase_TrmH"/>
</dbReference>
<evidence type="ECO:0000256" key="8">
    <source>
        <dbReference type="ARBA" id="ARBA00023128"/>
    </source>
</evidence>
<dbReference type="EnsemblProtists" id="EOD20750">
    <property type="protein sequence ID" value="EOD20750"/>
    <property type="gene ID" value="EMIHUDRAFT_75177"/>
</dbReference>
<dbReference type="SUPFAM" id="SSF75217">
    <property type="entry name" value="alpha/beta knot"/>
    <property type="match status" value="1"/>
</dbReference>
<name>A0A0D3JB65_EMIH1</name>
<reference evidence="13" key="1">
    <citation type="journal article" date="2013" name="Nature">
        <title>Pan genome of the phytoplankton Emiliania underpins its global distribution.</title>
        <authorList>
            <person name="Read B.A."/>
            <person name="Kegel J."/>
            <person name="Klute M.J."/>
            <person name="Kuo A."/>
            <person name="Lefebvre S.C."/>
            <person name="Maumus F."/>
            <person name="Mayer C."/>
            <person name="Miller J."/>
            <person name="Monier A."/>
            <person name="Salamov A."/>
            <person name="Young J."/>
            <person name="Aguilar M."/>
            <person name="Claverie J.M."/>
            <person name="Frickenhaus S."/>
            <person name="Gonzalez K."/>
            <person name="Herman E.K."/>
            <person name="Lin Y.C."/>
            <person name="Napier J."/>
            <person name="Ogata H."/>
            <person name="Sarno A.F."/>
            <person name="Shmutz J."/>
            <person name="Schroeder D."/>
            <person name="de Vargas C."/>
            <person name="Verret F."/>
            <person name="von Dassow P."/>
            <person name="Valentin K."/>
            <person name="Van de Peer Y."/>
            <person name="Wheeler G."/>
            <person name="Dacks J.B."/>
            <person name="Delwiche C.F."/>
            <person name="Dyhrman S.T."/>
            <person name="Glockner G."/>
            <person name="John U."/>
            <person name="Richards T."/>
            <person name="Worden A.Z."/>
            <person name="Zhang X."/>
            <person name="Grigoriev I.V."/>
            <person name="Allen A.E."/>
            <person name="Bidle K."/>
            <person name="Borodovsky M."/>
            <person name="Bowler C."/>
            <person name="Brownlee C."/>
            <person name="Cock J.M."/>
            <person name="Elias M."/>
            <person name="Gladyshev V.N."/>
            <person name="Groth M."/>
            <person name="Guda C."/>
            <person name="Hadaegh A."/>
            <person name="Iglesias-Rodriguez M.D."/>
            <person name="Jenkins J."/>
            <person name="Jones B.M."/>
            <person name="Lawson T."/>
            <person name="Leese F."/>
            <person name="Lindquist E."/>
            <person name="Lobanov A."/>
            <person name="Lomsadze A."/>
            <person name="Malik S.B."/>
            <person name="Marsh M.E."/>
            <person name="Mackinder L."/>
            <person name="Mock T."/>
            <person name="Mueller-Roeber B."/>
            <person name="Pagarete A."/>
            <person name="Parker M."/>
            <person name="Probert I."/>
            <person name="Quesneville H."/>
            <person name="Raines C."/>
            <person name="Rensing S.A."/>
            <person name="Riano-Pachon D.M."/>
            <person name="Richier S."/>
            <person name="Rokitta S."/>
            <person name="Shiraiwa Y."/>
            <person name="Soanes D.M."/>
            <person name="van der Giezen M."/>
            <person name="Wahlund T.M."/>
            <person name="Williams B."/>
            <person name="Wilson W."/>
            <person name="Wolfe G."/>
            <person name="Wurch L.L."/>
        </authorList>
    </citation>
    <scope>NUCLEOTIDE SEQUENCE</scope>
</reference>
<dbReference type="InterPro" id="IPR029026">
    <property type="entry name" value="tRNA_m1G_MTases_N"/>
</dbReference>
<dbReference type="Pfam" id="PF00588">
    <property type="entry name" value="SpoU_methylase"/>
    <property type="match status" value="1"/>
</dbReference>
<dbReference type="Gene3D" id="3.40.1280.10">
    <property type="match status" value="1"/>
</dbReference>
<dbReference type="PaxDb" id="2903-EOD20750"/>
<dbReference type="PANTHER" id="PTHR46103:SF1">
    <property type="entry name" value="RRNA METHYLTRANSFERASE 1, MITOCHONDRIAL"/>
    <property type="match status" value="1"/>
</dbReference>
<evidence type="ECO:0000313" key="13">
    <source>
        <dbReference type="Proteomes" id="UP000013827"/>
    </source>
</evidence>
<dbReference type="SMART" id="SM00967">
    <property type="entry name" value="SpoU_sub_bind"/>
    <property type="match status" value="1"/>
</dbReference>
<dbReference type="GeneID" id="17266295"/>
<evidence type="ECO:0000256" key="10">
    <source>
        <dbReference type="SAM" id="MobiDB-lite"/>
    </source>
</evidence>
<keyword evidence="7" id="KW-0809">Transit peptide</keyword>
<dbReference type="GO" id="GO:0005739">
    <property type="term" value="C:mitochondrion"/>
    <property type="evidence" value="ECO:0007669"/>
    <property type="project" value="UniProtKB-SubCell"/>
</dbReference>
<dbReference type="InterPro" id="IPR047182">
    <property type="entry name" value="MRM1"/>
</dbReference>
<evidence type="ECO:0000256" key="3">
    <source>
        <dbReference type="ARBA" id="ARBA00022552"/>
    </source>
</evidence>
<keyword evidence="6" id="KW-0949">S-adenosyl-L-methionine</keyword>
<dbReference type="CDD" id="cd18105">
    <property type="entry name" value="SpoU-like_MRM1"/>
    <property type="match status" value="1"/>
</dbReference>
<comment type="subcellular location">
    <subcellularLocation>
        <location evidence="1">Mitochondrion</location>
    </subcellularLocation>
</comment>
<dbReference type="Gene3D" id="3.30.1330.30">
    <property type="match status" value="1"/>
</dbReference>
<reference evidence="12" key="2">
    <citation type="submission" date="2024-10" db="UniProtKB">
        <authorList>
            <consortium name="EnsemblProtists"/>
        </authorList>
    </citation>
    <scope>IDENTIFICATION</scope>
</reference>
<keyword evidence="13" id="KW-1185">Reference proteome</keyword>
<dbReference type="InterPro" id="IPR013123">
    <property type="entry name" value="SpoU_subst-bd"/>
</dbReference>
<evidence type="ECO:0000256" key="2">
    <source>
        <dbReference type="ARBA" id="ARBA00007228"/>
    </source>
</evidence>
<dbReference type="InterPro" id="IPR047261">
    <property type="entry name" value="MRM1_MeTrfase_dom"/>
</dbReference>
<evidence type="ECO:0000256" key="6">
    <source>
        <dbReference type="ARBA" id="ARBA00022691"/>
    </source>
</evidence>
<accession>A0A0D3JB65</accession>
<dbReference type="InterPro" id="IPR029028">
    <property type="entry name" value="Alpha/beta_knot_MTases"/>
</dbReference>
<dbReference type="RefSeq" id="XP_005773179.1">
    <property type="nucleotide sequence ID" value="XM_005773122.1"/>
</dbReference>
<dbReference type="Proteomes" id="UP000013827">
    <property type="component" value="Unassembled WGS sequence"/>
</dbReference>
<dbReference type="InterPro" id="IPR001537">
    <property type="entry name" value="SpoU_MeTrfase"/>
</dbReference>
<comment type="similarity">
    <text evidence="2">Belongs to the class IV-like SAM-binding methyltransferase superfamily. RNA methyltransferase TrmH family.</text>
</comment>
<evidence type="ECO:0000256" key="4">
    <source>
        <dbReference type="ARBA" id="ARBA00022603"/>
    </source>
</evidence>
<evidence type="ECO:0000256" key="7">
    <source>
        <dbReference type="ARBA" id="ARBA00022946"/>
    </source>
</evidence>
<evidence type="ECO:0000259" key="11">
    <source>
        <dbReference type="SMART" id="SM00967"/>
    </source>
</evidence>
<dbReference type="GO" id="GO:0016435">
    <property type="term" value="F:rRNA (guanine) methyltransferase activity"/>
    <property type="evidence" value="ECO:0007669"/>
    <property type="project" value="TreeGrafter"/>
</dbReference>
<dbReference type="AlphaFoldDB" id="A0A0D3JB65"/>
<organism evidence="12 13">
    <name type="scientific">Emiliania huxleyi (strain CCMP1516)</name>
    <dbReference type="NCBI Taxonomy" id="280463"/>
    <lineage>
        <taxon>Eukaryota</taxon>
        <taxon>Haptista</taxon>
        <taxon>Haptophyta</taxon>
        <taxon>Prymnesiophyceae</taxon>
        <taxon>Isochrysidales</taxon>
        <taxon>Noelaerhabdaceae</taxon>
        <taxon>Emiliania</taxon>
    </lineage>
</organism>
<dbReference type="PANTHER" id="PTHR46103">
    <property type="entry name" value="RRNA METHYLTRANSFERASE 1, MITOCHONDRIAL"/>
    <property type="match status" value="1"/>
</dbReference>
<proteinExistence type="inferred from homology"/>
<dbReference type="NCBIfam" id="TIGR00186">
    <property type="entry name" value="rRNA_methyl_3"/>
    <property type="match status" value="1"/>
</dbReference>
<dbReference type="HOGENOM" id="CLU_021322_5_1_1"/>
<keyword evidence="8" id="KW-0496">Mitochondrion</keyword>
<keyword evidence="3" id="KW-0698">rRNA processing</keyword>
<dbReference type="KEGG" id="ehx:EMIHUDRAFT_75177"/>
<dbReference type="Pfam" id="PF08032">
    <property type="entry name" value="SpoU_sub_bind"/>
    <property type="match status" value="1"/>
</dbReference>
<evidence type="ECO:0000256" key="9">
    <source>
        <dbReference type="ARBA" id="ARBA00034881"/>
    </source>
</evidence>
<sequence length="303" mass="31765">MAAERAVKEARKQARRPQRPPLTPAPAQPPQSPLTGPGYDGGEYLYGVSSVLCALQTGRRSATRLLLQDSMVLAKRKDAALVRTAERLAAEGGLPVSRVDKHSLNLLTRDRPHQGVVLQAEALGFEPMPLLPPPPSEGARAVWLALDEVSDPQNLGSLLRSALFLGAAGVLVSEKNSAPLTPAVSRASAGAMELLRVHSSRNLVRTLAAAREAGWLVAGAALEESTLPSQLDRERHTVLVLGSEGRGLRTSVLRECDAVVRVPRGEATAAAAVPAEQLALVDSLNVGVAGGVLLHELLHGGGG</sequence>
<feature type="domain" description="RNA 2-O ribose methyltransferase substrate binding" evidence="11">
    <location>
        <begin position="44"/>
        <end position="126"/>
    </location>
</feature>
<feature type="compositionally biased region" description="Pro residues" evidence="10">
    <location>
        <begin position="19"/>
        <end position="32"/>
    </location>
</feature>
<feature type="region of interest" description="Disordered" evidence="10">
    <location>
        <begin position="1"/>
        <end position="39"/>
    </location>
</feature>
<dbReference type="GO" id="GO:0003723">
    <property type="term" value="F:RNA binding"/>
    <property type="evidence" value="ECO:0007669"/>
    <property type="project" value="InterPro"/>
</dbReference>
<feature type="compositionally biased region" description="Basic and acidic residues" evidence="10">
    <location>
        <begin position="1"/>
        <end position="12"/>
    </location>
</feature>
<protein>
    <recommendedName>
        <fullName evidence="9">rRNA methyltransferase 1, mitochondrial</fullName>
    </recommendedName>
</protein>
<keyword evidence="5" id="KW-0808">Transferase</keyword>
<dbReference type="eggNOG" id="KOG0838">
    <property type="taxonomic scope" value="Eukaryota"/>
</dbReference>